<evidence type="ECO:0000256" key="1">
    <source>
        <dbReference type="SAM" id="MobiDB-lite"/>
    </source>
</evidence>
<dbReference type="EMBL" id="RHHN01000013">
    <property type="protein sequence ID" value="RNB59301.1"/>
    <property type="molecule type" value="Genomic_DNA"/>
</dbReference>
<dbReference type="GeneID" id="82809760"/>
<reference evidence="3 4" key="1">
    <citation type="submission" date="2018-10" db="EMBL/GenBank/DDBJ databases">
        <title>Phylogenomics of Brevibacillus.</title>
        <authorList>
            <person name="Dunlap C."/>
        </authorList>
    </citation>
    <scope>NUCLEOTIDE SEQUENCE [LARGE SCALE GENOMIC DNA]</scope>
    <source>
        <strain evidence="3 4">NRRL NRS 1219</strain>
    </source>
</reference>
<feature type="region of interest" description="Disordered" evidence="1">
    <location>
        <begin position="69"/>
        <end position="149"/>
    </location>
</feature>
<dbReference type="EMBL" id="BJOD01000021">
    <property type="protein sequence ID" value="GED26222.1"/>
    <property type="molecule type" value="Genomic_DNA"/>
</dbReference>
<dbReference type="Proteomes" id="UP000317180">
    <property type="component" value="Unassembled WGS sequence"/>
</dbReference>
<evidence type="ECO:0000313" key="5">
    <source>
        <dbReference type="Proteomes" id="UP000317180"/>
    </source>
</evidence>
<proteinExistence type="predicted"/>
<name>A0A3M8B773_9BACL</name>
<dbReference type="Proteomes" id="UP000276178">
    <property type="component" value="Unassembled WGS sequence"/>
</dbReference>
<feature type="compositionally biased region" description="Basic residues" evidence="1">
    <location>
        <begin position="100"/>
        <end position="117"/>
    </location>
</feature>
<dbReference type="AlphaFoldDB" id="A0A3M8B773"/>
<comment type="caution">
    <text evidence="3">The sequence shown here is derived from an EMBL/GenBank/DDBJ whole genome shotgun (WGS) entry which is preliminary data.</text>
</comment>
<dbReference type="OrthoDB" id="2466943at2"/>
<feature type="compositionally biased region" description="Basic and acidic residues" evidence="1">
    <location>
        <begin position="131"/>
        <end position="140"/>
    </location>
</feature>
<evidence type="ECO:0000313" key="4">
    <source>
        <dbReference type="Proteomes" id="UP000276178"/>
    </source>
</evidence>
<sequence>MKASVNVMGIQTKNMMERIGKTLKAVLKAAAEHKKVKWITKEERGEEPKVFTAEDPVFYEERLKTEIPEPNWTPGVLISPKGMLDQPQQSPAAAGERRLRQARMKQNIRKREARIRQSHLSVVAAPQTESKQPHEIRDLRSSPSPPMAT</sequence>
<gene>
    <name evidence="2" type="ORF">BAG01nite_23240</name>
    <name evidence="3" type="ORF">EB820_04470</name>
</gene>
<protein>
    <submittedName>
        <fullName evidence="3">Uncharacterized protein</fullName>
    </submittedName>
</protein>
<evidence type="ECO:0000313" key="3">
    <source>
        <dbReference type="EMBL" id="RNB59301.1"/>
    </source>
</evidence>
<evidence type="ECO:0000313" key="2">
    <source>
        <dbReference type="EMBL" id="GED26222.1"/>
    </source>
</evidence>
<organism evidence="3 4">
    <name type="scientific">Brevibacillus agri</name>
    <dbReference type="NCBI Taxonomy" id="51101"/>
    <lineage>
        <taxon>Bacteria</taxon>
        <taxon>Bacillati</taxon>
        <taxon>Bacillota</taxon>
        <taxon>Bacilli</taxon>
        <taxon>Bacillales</taxon>
        <taxon>Paenibacillaceae</taxon>
        <taxon>Brevibacillus</taxon>
    </lineage>
</organism>
<keyword evidence="5" id="KW-1185">Reference proteome</keyword>
<dbReference type="RefSeq" id="WP_005829851.1">
    <property type="nucleotide sequence ID" value="NZ_BJOD01000021.1"/>
</dbReference>
<accession>A0A3M8B773</accession>
<reference evidence="2 5" key="2">
    <citation type="submission" date="2019-06" db="EMBL/GenBank/DDBJ databases">
        <title>Whole genome shotgun sequence of Brevibacillus agri NBRC 15538.</title>
        <authorList>
            <person name="Hosoyama A."/>
            <person name="Uohara A."/>
            <person name="Ohji S."/>
            <person name="Ichikawa N."/>
        </authorList>
    </citation>
    <scope>NUCLEOTIDE SEQUENCE [LARGE SCALE GENOMIC DNA]</scope>
    <source>
        <strain evidence="2 5">NBRC 15538</strain>
    </source>
</reference>